<dbReference type="EMBL" id="AP024702">
    <property type="protein sequence ID" value="BCX47559.1"/>
    <property type="molecule type" value="Genomic_DNA"/>
</dbReference>
<dbReference type="Gene3D" id="2.60.120.380">
    <property type="match status" value="1"/>
</dbReference>
<dbReference type="Pfam" id="PF18887">
    <property type="entry name" value="MBG_3"/>
    <property type="match status" value="1"/>
</dbReference>
<dbReference type="SUPFAM" id="SSF49899">
    <property type="entry name" value="Concanavalin A-like lectins/glucanases"/>
    <property type="match status" value="1"/>
</dbReference>
<evidence type="ECO:0000313" key="3">
    <source>
        <dbReference type="EMBL" id="BCX47559.1"/>
    </source>
</evidence>
<dbReference type="InterPro" id="IPR008964">
    <property type="entry name" value="Invasin/intimin_cell_adhesion"/>
</dbReference>
<feature type="domain" description="MBG" evidence="2">
    <location>
        <begin position="1051"/>
        <end position="1121"/>
    </location>
</feature>
<evidence type="ECO:0000256" key="1">
    <source>
        <dbReference type="SAM" id="MobiDB-lite"/>
    </source>
</evidence>
<dbReference type="Proteomes" id="UP001374893">
    <property type="component" value="Chromosome"/>
</dbReference>
<protein>
    <submittedName>
        <fullName evidence="3">T9SSC-terminal target domain-containing protein</fullName>
    </submittedName>
</protein>
<gene>
    <name evidence="3" type="ORF">HAHE_14670</name>
</gene>
<dbReference type="InterPro" id="IPR024079">
    <property type="entry name" value="MetalloPept_cat_dom_sf"/>
</dbReference>
<feature type="region of interest" description="Disordered" evidence="1">
    <location>
        <begin position="372"/>
        <end position="409"/>
    </location>
</feature>
<dbReference type="Pfam" id="PF13688">
    <property type="entry name" value="Reprolysin_5"/>
    <property type="match status" value="1"/>
</dbReference>
<dbReference type="SUPFAM" id="SSF55486">
    <property type="entry name" value="Metalloproteases ('zincins'), catalytic domain"/>
    <property type="match status" value="1"/>
</dbReference>
<proteinExistence type="predicted"/>
<dbReference type="RefSeq" id="WP_338689823.1">
    <property type="nucleotide sequence ID" value="NZ_AP024702.1"/>
</dbReference>
<dbReference type="SUPFAM" id="SSF49373">
    <property type="entry name" value="Invasin/intimin cell-adhesion fragments"/>
    <property type="match status" value="1"/>
</dbReference>
<dbReference type="InterPro" id="IPR013783">
    <property type="entry name" value="Ig-like_fold"/>
</dbReference>
<sequence length="1431" mass="146026">MKHGSRAYGRLENLGGSNRVSRLRNLVVGALVFGVGTVPAVQGQEEVPRQFPPGAIQKTGDLPASPFRDRLESLPAAAREKALAHLRSFHFPASDVDSLQVDPDGGICYACSFGHTHRLEDPAPAPAEEPTDPTLGEAAVPVSPFPEHLKFHSRPGLTKRIYINFSGQNVTGTAWNNSLGRSTIFALPFSTDSDTSTFSDSEQAAIKRIWQRMAEDFAPFDIDVTTEPPPSINNTTAVVLITRNTDANGDPNPSTGAGGVAYVNVFGRSDFISTYSPAWVYSNNLGNGDANIAEAASHEAGHNLGLSHDATSTSSYYGGHGSSSNPISWGPIMGTGYGRNVTQWSKGEYYNANNTQDDLAIIAGKVSYRSDDHGNTPGAATPLSITGGTTVSSTTPENDPTNSNPANKGILERNTDVDVFSFVSGAGTVTLNVNPWDQPAGTNGGNLDVLLELRDENGVLIATDNPSGLTTASITATVGQGVYYLYVRNTGTGDPLSSPPTGYTAYGSIGQYFISGTIVDGSGIIIAPVAEAQLDDLADSGQSTHTFTVTYSDDLGVNVASIGTGDVRVTGPGGYDQLAQLVSVDQATNGTPRVATYSVSPSGGGTWSAADNGTYVVTMQATQVQDIQGASVADGVLGQFEIDIPVPLFSSNMTTDPGWTLGANWSYGQPSYGNGGPNGGYTGTDVIGHSMSSDYAKGLAMSYATTPLITNAGGSSSLTLKFRRWLGLKRNDTAIVQVSGDDGATWSTLWSSTANLSDSSWQSVQYPLPLSVIGSSQIRFRWGLASLDGRGNSPTAIGWHIDDLELLGGGALDASPPSPALSAADITDAGSPTQSCTVTFTDATAVLGSSVDVTDLLVTGPAGPLNPLTISSVGTDLTGNGSPLGATYTIDAPGGTWEAVDNGVYTITLQEGAVEDTLANTTPEAVLGNFSVNISTLTPGVLAITAGGDLEASGTAGGPFAPASVQYTLTNTGEDALDWSVSKSVAWLDLSATAGTLAGGASAFVTATVNAAADTLAVGSYSDSIIFSNDTNTNGNTTRSAQVTVMPIPVTVTLGNLSQTYDGGERPVTVTTDPTPVAYTVTYDGATSVPVDAGSYAVVATVTEPNHTGSASGTLVVAKASQTISFDPLADLQSTAAPLTLGGSASSGLTVSYTSSDPSVATVSGDQLTPVGPGTTTIAATQSGDSNFESATPVTQTLTVIGPVDHFTISSIGSPLVVGTPVGGITLTAIDAVGQTASGFNGAVTFGGTGGFTGTSASFADGVLTGVTVTPTVAGTDLTLTVDDGAGHTGSVTIALIQSRFEVWSGGAAFDSDSNGDGVQDGLAWLLGAADPGQDSLQWLPSAQETGGGLVLSFRCLNAAARGGATLELEHSSSLGTEAPWSSVAVPETSGNHGGIDFTITPDGDYNQVSVTVPGGVAGRLFARLRGTAAP</sequence>
<organism evidence="3 4">
    <name type="scientific">Haloferula helveola</name>
    <dbReference type="NCBI Taxonomy" id="490095"/>
    <lineage>
        <taxon>Bacteria</taxon>
        <taxon>Pseudomonadati</taxon>
        <taxon>Verrucomicrobiota</taxon>
        <taxon>Verrucomicrobiia</taxon>
        <taxon>Verrucomicrobiales</taxon>
        <taxon>Verrucomicrobiaceae</taxon>
        <taxon>Haloferula</taxon>
    </lineage>
</organism>
<name>A0ABM7RBY1_9BACT</name>
<accession>A0ABM7RBY1</accession>
<keyword evidence="4" id="KW-1185">Reference proteome</keyword>
<dbReference type="Gene3D" id="2.60.40.1080">
    <property type="match status" value="1"/>
</dbReference>
<dbReference type="InterPro" id="IPR013320">
    <property type="entry name" value="ConA-like_dom_sf"/>
</dbReference>
<dbReference type="Gene3D" id="2.60.120.260">
    <property type="entry name" value="Galactose-binding domain-like"/>
    <property type="match status" value="1"/>
</dbReference>
<evidence type="ECO:0000259" key="2">
    <source>
        <dbReference type="Pfam" id="PF18887"/>
    </source>
</evidence>
<dbReference type="Gene3D" id="3.40.390.10">
    <property type="entry name" value="Collagenase (Catalytic Domain)"/>
    <property type="match status" value="1"/>
</dbReference>
<dbReference type="InterPro" id="IPR043772">
    <property type="entry name" value="MBG_3"/>
</dbReference>
<reference evidence="3 4" key="1">
    <citation type="submission" date="2021-06" db="EMBL/GenBank/DDBJ databases">
        <title>Complete genome of Haloferula helveola possessing various polysaccharide degrading enzymes.</title>
        <authorList>
            <person name="Takami H."/>
            <person name="Huang C."/>
            <person name="Hamasaki K."/>
        </authorList>
    </citation>
    <scope>NUCLEOTIDE SEQUENCE [LARGE SCALE GENOMIC DNA]</scope>
    <source>
        <strain evidence="3 4">CN-1</strain>
    </source>
</reference>
<dbReference type="Gene3D" id="2.60.40.10">
    <property type="entry name" value="Immunoglobulins"/>
    <property type="match status" value="1"/>
</dbReference>
<feature type="compositionally biased region" description="Polar residues" evidence="1">
    <location>
        <begin position="396"/>
        <end position="406"/>
    </location>
</feature>
<evidence type="ECO:0000313" key="4">
    <source>
        <dbReference type="Proteomes" id="UP001374893"/>
    </source>
</evidence>
<feature type="compositionally biased region" description="Low complexity" evidence="1">
    <location>
        <begin position="386"/>
        <end position="395"/>
    </location>
</feature>